<feature type="compositionally biased region" description="Acidic residues" evidence="3">
    <location>
        <begin position="73"/>
        <end position="85"/>
    </location>
</feature>
<dbReference type="RefSeq" id="XP_060121940.1">
    <property type="nucleotide sequence ID" value="XM_060265957.1"/>
</dbReference>
<evidence type="ECO:0000313" key="7">
    <source>
        <dbReference type="Proteomes" id="UP001217754"/>
    </source>
</evidence>
<feature type="compositionally biased region" description="Low complexity" evidence="3">
    <location>
        <begin position="120"/>
        <end position="134"/>
    </location>
</feature>
<dbReference type="GeneID" id="85225662"/>
<dbReference type="PANTHER" id="PTHR11005">
    <property type="entry name" value="LYSOSOMAL ACID LIPASE-RELATED"/>
    <property type="match status" value="1"/>
</dbReference>
<keyword evidence="4" id="KW-0812">Transmembrane</keyword>
<keyword evidence="4" id="KW-0472">Membrane</keyword>
<evidence type="ECO:0000256" key="3">
    <source>
        <dbReference type="SAM" id="MobiDB-lite"/>
    </source>
</evidence>
<accession>A0AAF0JA19</accession>
<evidence type="ECO:0000256" key="2">
    <source>
        <dbReference type="ARBA" id="ARBA00048461"/>
    </source>
</evidence>
<dbReference type="SUPFAM" id="SSF53474">
    <property type="entry name" value="alpha/beta-Hydrolases"/>
    <property type="match status" value="1"/>
</dbReference>
<feature type="compositionally biased region" description="Basic and acidic residues" evidence="3">
    <location>
        <begin position="19"/>
        <end position="32"/>
    </location>
</feature>
<organism evidence="6 7">
    <name type="scientific">Malassezia japonica</name>
    <dbReference type="NCBI Taxonomy" id="223818"/>
    <lineage>
        <taxon>Eukaryota</taxon>
        <taxon>Fungi</taxon>
        <taxon>Dikarya</taxon>
        <taxon>Basidiomycota</taxon>
        <taxon>Ustilaginomycotina</taxon>
        <taxon>Malasseziomycetes</taxon>
        <taxon>Malasseziales</taxon>
        <taxon>Malasseziaceae</taxon>
        <taxon>Malassezia</taxon>
    </lineage>
</organism>
<keyword evidence="6" id="KW-0378">Hydrolase</keyword>
<dbReference type="GO" id="GO:0004771">
    <property type="term" value="F:sterol ester esterase activity"/>
    <property type="evidence" value="ECO:0007669"/>
    <property type="project" value="UniProtKB-EC"/>
</dbReference>
<evidence type="ECO:0000256" key="1">
    <source>
        <dbReference type="ARBA" id="ARBA00047591"/>
    </source>
</evidence>
<name>A0AAF0JA19_9BASI</name>
<dbReference type="Proteomes" id="UP001217754">
    <property type="component" value="Chromosome 3"/>
</dbReference>
<proteinExistence type="predicted"/>
<evidence type="ECO:0000256" key="4">
    <source>
        <dbReference type="SAM" id="Phobius"/>
    </source>
</evidence>
<dbReference type="InterPro" id="IPR029058">
    <property type="entry name" value="AB_hydrolase_fold"/>
</dbReference>
<feature type="region of interest" description="Disordered" evidence="3">
    <location>
        <begin position="1"/>
        <end position="150"/>
    </location>
</feature>
<gene>
    <name evidence="6" type="primary">TGL1</name>
    <name evidence="6" type="ORF">MJAP1_002013</name>
</gene>
<comment type="catalytic activity">
    <reaction evidence="1">
        <text>a diacylglycerol + H2O = a monoacylglycerol + a fatty acid + H(+)</text>
        <dbReference type="Rhea" id="RHEA:32731"/>
        <dbReference type="ChEBI" id="CHEBI:15377"/>
        <dbReference type="ChEBI" id="CHEBI:15378"/>
        <dbReference type="ChEBI" id="CHEBI:17408"/>
        <dbReference type="ChEBI" id="CHEBI:18035"/>
        <dbReference type="ChEBI" id="CHEBI:28868"/>
    </reaction>
</comment>
<evidence type="ECO:0000259" key="5">
    <source>
        <dbReference type="Pfam" id="PF04083"/>
    </source>
</evidence>
<dbReference type="AlphaFoldDB" id="A0AAF0JA19"/>
<dbReference type="EMBL" id="CP119960">
    <property type="protein sequence ID" value="WFD39043.1"/>
    <property type="molecule type" value="Genomic_DNA"/>
</dbReference>
<reference evidence="6" key="1">
    <citation type="submission" date="2023-03" db="EMBL/GenBank/DDBJ databases">
        <title>Mating type loci evolution in Malassezia.</title>
        <authorList>
            <person name="Coelho M.A."/>
        </authorList>
    </citation>
    <scope>NUCLEOTIDE SEQUENCE</scope>
    <source>
        <strain evidence="6">CBS 9431</strain>
    </source>
</reference>
<protein>
    <submittedName>
        <fullName evidence="6">Sterol esterase</fullName>
        <ecNumber evidence="6">3.1.1.13</ecNumber>
    </submittedName>
</protein>
<dbReference type="GO" id="GO:0006629">
    <property type="term" value="P:lipid metabolic process"/>
    <property type="evidence" value="ECO:0007669"/>
    <property type="project" value="InterPro"/>
</dbReference>
<feature type="transmembrane region" description="Helical" evidence="4">
    <location>
        <begin position="225"/>
        <end position="248"/>
    </location>
</feature>
<feature type="domain" description="Partial AB-hydrolase lipase" evidence="5">
    <location>
        <begin position="276"/>
        <end position="334"/>
    </location>
</feature>
<evidence type="ECO:0000313" key="6">
    <source>
        <dbReference type="EMBL" id="WFD39043.1"/>
    </source>
</evidence>
<dbReference type="InterPro" id="IPR006693">
    <property type="entry name" value="AB_hydrolase_lipase"/>
</dbReference>
<sequence>MASRPVSNRRRNYNQRATDFTESHDLNDEFHDVPGLASNAGHEGTHAHWADEEEPAPRTSGEMASTMGRPSGEYEDAFDDAEPYESEYGAPSAAERYSDAPSAYDPESEYGTSYGGAGAGAAPSSRHAPASRHAPGTRQYTTDYDDEPAHYERDVRIERPHTEGANAENYYGSKQKELDYEYRPEYPSAGEDEDVGGFPAFFHHPVGQYGNFNIFQRLYLEIRQMASFGLTSVALVVVANLAFISYFNPFRKSPPKARTDLEFERRITGERLSGRVEYYAEYWGYKCEEYEITTRGGWILKAHRISDPRRPGGRGYPVIVQHGILCNSLFYFTNEERSLGFWLVDQGFDVWSTNVRSNYNAGHTQYGRWDPRFWAWGMMELAEDLVDVVNYILQQTGYSQLAYIGHSQGTASMFLALSNGKYPSLGNKLSSFCALGPAVFPGPSLRRFPFRVMQLLTSRFAWSFVFGVRDFFPAIELGRQVAPAYIFGHFAYVIFAYLFDFHDHNWIDRLKPKIFRSTGIQTSSELLYFYMRSFVGRGCIFDPNVHTPWFPKQFPPLTVVYGTTDYLVVGKPLVERLLRYENNVEIVHIVELQGFEHMDMVLGVDAYKVVFPKIKDTIVRTMDLEDMPAKAVM</sequence>
<keyword evidence="4" id="KW-1133">Transmembrane helix</keyword>
<keyword evidence="7" id="KW-1185">Reference proteome</keyword>
<dbReference type="Gene3D" id="3.40.50.1820">
    <property type="entry name" value="alpha/beta hydrolase"/>
    <property type="match status" value="1"/>
</dbReference>
<dbReference type="Pfam" id="PF04083">
    <property type="entry name" value="Abhydro_lipase"/>
    <property type="match status" value="1"/>
</dbReference>
<dbReference type="EC" id="3.1.1.13" evidence="6"/>
<comment type="catalytic activity">
    <reaction evidence="2">
        <text>a monoacylglycerol + H2O = glycerol + a fatty acid + H(+)</text>
        <dbReference type="Rhea" id="RHEA:15245"/>
        <dbReference type="ChEBI" id="CHEBI:15377"/>
        <dbReference type="ChEBI" id="CHEBI:15378"/>
        <dbReference type="ChEBI" id="CHEBI:17408"/>
        <dbReference type="ChEBI" id="CHEBI:17754"/>
        <dbReference type="ChEBI" id="CHEBI:28868"/>
    </reaction>
</comment>